<protein>
    <submittedName>
        <fullName evidence="4">Discoidin domain-containing protein</fullName>
    </submittedName>
</protein>
<dbReference type="SUPFAM" id="SSF49265">
    <property type="entry name" value="Fibronectin type III"/>
    <property type="match status" value="1"/>
</dbReference>
<gene>
    <name evidence="4" type="ORF">KK083_14335</name>
</gene>
<sequence length="773" mass="82995">MKNSLPDSLNLRPGSIALAFLFCMLLATGHLFAQITLEADGAGNTYELINDRFGAEPEDPDCSHTAFGRHITEAFDSQLGKNVFIFHIHADIDNDRCTNFDRQRNEIKGGSGSPAGLKHTEGETAYMRWKFKLDAGFVPSSRFTHIMQIKALDGDAGAPLMTLTPRAGSPQKMEVIHSSGEGSGSQGKIAEVDLAPFKGAWVEAFMQFKSSEGSAGTFSLVIKRISDGATLLSVSRTGIDMWRTGASFNRPKWGIYRGLDDVLRDEQVRFADFCISESSASQCPSSIGGVTAPSAPTGLGATPVSPTQINLTWTDNANNESAFRIERSLDAGSTWSLLTSVGANTTSYANTGLSPLTTYHYRVRAENAGGNSAFSNTANATTPTGTTLQNVALNKTATASSSDANVPAGAVDGSTTTRWSASPLPQWLEVDLGAVYDISRTEVVSYEDRAYQFVVEAKTTSSGAYTQIVNRSSNTTPGTIAAPITDNFAAVNARYVRITVTGASGYTGPWASLIEFRVFGTAVTTTPVSIYIEAESGTITAPMQVQSNSSASGGQYITVAAGNNSNASAPATGRASYNFTVPSAGTYKVWGRSLCATNSDDSFWVRVDNSTWINWNEMPVGTTWVWDDLHDFANNNTVITYNLSAGAHTLEVAYREDGAQLDQLLVTNDLSLNPGVAAASAMREDQTSRAMRIKSYPNPATREAIVTYQMEEGGPVSISLYDMVQNRTIPLVDQHQPAGEHNTTVDLSHLPGGLYIIRVTHRGKVTTHKILKK</sequence>
<dbReference type="PROSITE" id="PS50022">
    <property type="entry name" value="FA58C_3"/>
    <property type="match status" value="1"/>
</dbReference>
<accession>A0AAP2DNE5</accession>
<dbReference type="NCBIfam" id="TIGR04183">
    <property type="entry name" value="Por_Secre_tail"/>
    <property type="match status" value="1"/>
</dbReference>
<dbReference type="Pfam" id="PF00041">
    <property type="entry name" value="fn3"/>
    <property type="match status" value="1"/>
</dbReference>
<dbReference type="AlphaFoldDB" id="A0AAP2DNE5"/>
<dbReference type="InterPro" id="IPR005084">
    <property type="entry name" value="CBM6"/>
</dbReference>
<dbReference type="Pfam" id="PF00754">
    <property type="entry name" value="F5_F8_type_C"/>
    <property type="match status" value="1"/>
</dbReference>
<dbReference type="InterPro" id="IPR036116">
    <property type="entry name" value="FN3_sf"/>
</dbReference>
<dbReference type="CDD" id="cd00063">
    <property type="entry name" value="FN3"/>
    <property type="match status" value="1"/>
</dbReference>
<feature type="domain" description="CBM6" evidence="3">
    <location>
        <begin position="530"/>
        <end position="667"/>
    </location>
</feature>
<dbReference type="InterPro" id="IPR013783">
    <property type="entry name" value="Ig-like_fold"/>
</dbReference>
<dbReference type="CDD" id="cd02795">
    <property type="entry name" value="CBM6-CBM35-CBM36_like"/>
    <property type="match status" value="1"/>
</dbReference>
<reference evidence="4 5" key="1">
    <citation type="submission" date="2021-05" db="EMBL/GenBank/DDBJ databases">
        <title>A Polyphasic approach of four new species of the genus Ohtaekwangia: Ohtaekwangia histidinii sp. nov., Ohtaekwangia cretensis sp. nov., Ohtaekwangia indiensis sp. nov., Ohtaekwangia reichenbachii sp. nov. from diverse environment.</title>
        <authorList>
            <person name="Octaviana S."/>
        </authorList>
    </citation>
    <scope>NUCLEOTIDE SEQUENCE [LARGE SCALE GENOMIC DNA]</scope>
    <source>
        <strain evidence="4 5">PWU4</strain>
    </source>
</reference>
<dbReference type="SUPFAM" id="SSF49785">
    <property type="entry name" value="Galactose-binding domain-like"/>
    <property type="match status" value="2"/>
</dbReference>
<dbReference type="GO" id="GO:0030246">
    <property type="term" value="F:carbohydrate binding"/>
    <property type="evidence" value="ECO:0007669"/>
    <property type="project" value="InterPro"/>
</dbReference>
<dbReference type="Gene3D" id="2.60.40.10">
    <property type="entry name" value="Immunoglobulins"/>
    <property type="match status" value="1"/>
</dbReference>
<evidence type="ECO:0000259" key="1">
    <source>
        <dbReference type="PROSITE" id="PS50022"/>
    </source>
</evidence>
<dbReference type="InterPro" id="IPR026444">
    <property type="entry name" value="Secre_tail"/>
</dbReference>
<organism evidence="4 5">
    <name type="scientific">Chryseosolibacter histidini</name>
    <dbReference type="NCBI Taxonomy" id="2782349"/>
    <lineage>
        <taxon>Bacteria</taxon>
        <taxon>Pseudomonadati</taxon>
        <taxon>Bacteroidota</taxon>
        <taxon>Cytophagia</taxon>
        <taxon>Cytophagales</taxon>
        <taxon>Chryseotaleaceae</taxon>
        <taxon>Chryseosolibacter</taxon>
    </lineage>
</organism>
<evidence type="ECO:0000313" key="4">
    <source>
        <dbReference type="EMBL" id="MBT1698067.1"/>
    </source>
</evidence>
<feature type="domain" description="F5/8 type C" evidence="1">
    <location>
        <begin position="375"/>
        <end position="521"/>
    </location>
</feature>
<dbReference type="SMART" id="SM00060">
    <property type="entry name" value="FN3"/>
    <property type="match status" value="1"/>
</dbReference>
<dbReference type="InterPro" id="IPR000421">
    <property type="entry name" value="FA58C"/>
</dbReference>
<dbReference type="PROSITE" id="PS51175">
    <property type="entry name" value="CBM6"/>
    <property type="match status" value="1"/>
</dbReference>
<comment type="caution">
    <text evidence="4">The sequence shown here is derived from an EMBL/GenBank/DDBJ whole genome shotgun (WGS) entry which is preliminary data.</text>
</comment>
<name>A0AAP2DNE5_9BACT</name>
<proteinExistence type="predicted"/>
<dbReference type="InterPro" id="IPR008979">
    <property type="entry name" value="Galactose-bd-like_sf"/>
</dbReference>
<evidence type="ECO:0000313" key="5">
    <source>
        <dbReference type="Proteomes" id="UP001319200"/>
    </source>
</evidence>
<dbReference type="PROSITE" id="PS50853">
    <property type="entry name" value="FN3"/>
    <property type="match status" value="1"/>
</dbReference>
<dbReference type="Pfam" id="PF18962">
    <property type="entry name" value="Por_Secre_tail"/>
    <property type="match status" value="1"/>
</dbReference>
<dbReference type="EMBL" id="JAHESF010000012">
    <property type="protein sequence ID" value="MBT1698067.1"/>
    <property type="molecule type" value="Genomic_DNA"/>
</dbReference>
<dbReference type="Gene3D" id="2.60.120.260">
    <property type="entry name" value="Galactose-binding domain-like"/>
    <property type="match status" value="2"/>
</dbReference>
<evidence type="ECO:0000259" key="2">
    <source>
        <dbReference type="PROSITE" id="PS50853"/>
    </source>
</evidence>
<dbReference type="RefSeq" id="WP_254163938.1">
    <property type="nucleotide sequence ID" value="NZ_JAHESF010000012.1"/>
</dbReference>
<keyword evidence="5" id="KW-1185">Reference proteome</keyword>
<dbReference type="Proteomes" id="UP001319200">
    <property type="component" value="Unassembled WGS sequence"/>
</dbReference>
<dbReference type="InterPro" id="IPR003961">
    <property type="entry name" value="FN3_dom"/>
</dbReference>
<dbReference type="Gene3D" id="2.60.120.200">
    <property type="match status" value="1"/>
</dbReference>
<evidence type="ECO:0000259" key="3">
    <source>
        <dbReference type="PROSITE" id="PS51175"/>
    </source>
</evidence>
<feature type="domain" description="Fibronectin type-III" evidence="2">
    <location>
        <begin position="292"/>
        <end position="385"/>
    </location>
</feature>